<dbReference type="CDD" id="cd03351">
    <property type="entry name" value="LbH_UDP-GlcNAc_AT"/>
    <property type="match status" value="1"/>
</dbReference>
<evidence type="ECO:0000313" key="7">
    <source>
        <dbReference type="EMBL" id="GEJ58736.1"/>
    </source>
</evidence>
<dbReference type="GO" id="GO:0008780">
    <property type="term" value="F:acyl-[acyl-carrier-protein]-UDP-N-acetylglucosamine O-acyltransferase activity"/>
    <property type="evidence" value="ECO:0007669"/>
    <property type="project" value="InterPro"/>
</dbReference>
<evidence type="ECO:0000259" key="6">
    <source>
        <dbReference type="Pfam" id="PF13720"/>
    </source>
</evidence>
<dbReference type="GO" id="GO:0016020">
    <property type="term" value="C:membrane"/>
    <property type="evidence" value="ECO:0007669"/>
    <property type="project" value="GOC"/>
</dbReference>
<dbReference type="PIRSF" id="PIRSF000456">
    <property type="entry name" value="UDP-GlcNAc_acltr"/>
    <property type="match status" value="1"/>
</dbReference>
<keyword evidence="1" id="KW-0444">Lipid biosynthesis</keyword>
<dbReference type="Pfam" id="PF00132">
    <property type="entry name" value="Hexapep"/>
    <property type="match status" value="1"/>
</dbReference>
<keyword evidence="8" id="KW-1185">Reference proteome</keyword>
<dbReference type="NCBIfam" id="TIGR01852">
    <property type="entry name" value="lipid_A_lpxA"/>
    <property type="match status" value="1"/>
</dbReference>
<accession>A0A7I9VQP2</accession>
<gene>
    <name evidence="7" type="primary">lpxA-1</name>
    <name evidence="7" type="ORF">AMYX_34770</name>
</gene>
<dbReference type="EMBL" id="BJTG01000009">
    <property type="protein sequence ID" value="GEJ58736.1"/>
    <property type="molecule type" value="Genomic_DNA"/>
</dbReference>
<dbReference type="Gene3D" id="2.160.10.10">
    <property type="entry name" value="Hexapeptide repeat proteins"/>
    <property type="match status" value="1"/>
</dbReference>
<evidence type="ECO:0000313" key="8">
    <source>
        <dbReference type="Proteomes" id="UP000503640"/>
    </source>
</evidence>
<dbReference type="Pfam" id="PF13720">
    <property type="entry name" value="Acetyltransf_11"/>
    <property type="match status" value="1"/>
</dbReference>
<dbReference type="NCBIfam" id="NF003657">
    <property type="entry name" value="PRK05289.1"/>
    <property type="match status" value="1"/>
</dbReference>
<protein>
    <submittedName>
        <fullName evidence="7">Acyl-[acyl-carrier-protein]--UDP-N-acetylglucosam ine O-acyltransferase</fullName>
    </submittedName>
</protein>
<keyword evidence="3 7" id="KW-0808">Transferase</keyword>
<evidence type="ECO:0000256" key="2">
    <source>
        <dbReference type="ARBA" id="ARBA00022556"/>
    </source>
</evidence>
<dbReference type="GO" id="GO:0009245">
    <property type="term" value="P:lipid A biosynthetic process"/>
    <property type="evidence" value="ECO:0007669"/>
    <property type="project" value="UniProtKB-KW"/>
</dbReference>
<dbReference type="InterPro" id="IPR010137">
    <property type="entry name" value="Lipid_A_LpxA"/>
</dbReference>
<proteinExistence type="predicted"/>
<dbReference type="PANTHER" id="PTHR43480:SF1">
    <property type="entry name" value="ACYL-[ACYL-CARRIER-PROTEIN]--UDP-N-ACETYLGLUCOSAMINE O-ACYLTRANSFERASE, MITOCHONDRIAL-RELATED"/>
    <property type="match status" value="1"/>
</dbReference>
<dbReference type="SUPFAM" id="SSF51161">
    <property type="entry name" value="Trimeric LpxA-like enzymes"/>
    <property type="match status" value="1"/>
</dbReference>
<keyword evidence="2" id="KW-0441">Lipid A biosynthesis</keyword>
<dbReference type="InterPro" id="IPR001451">
    <property type="entry name" value="Hexapep"/>
</dbReference>
<sequence length="228" mass="24380">MKLGPGTTVGAHAVIEGDTELGAGNRVFPHAVLGQIPQDLKYRGERTRIVIGDRNQFREFVTVHVGTTGGGGVTRIGSDCLFMASSHVAHDCTVGDRCILANSVPLAGHVTLEDHVILGGLSGVHQFTRIGRFAFSAAGSVIVQDVAPYCMVQGDRACVSGVNTTGLQRSGFSEEQLGRVKDAYRLVFRQKLGLREACQQLRAEHGGHPEIDHLLAFLDGVGERGLVR</sequence>
<dbReference type="Proteomes" id="UP000503640">
    <property type="component" value="Unassembled WGS sequence"/>
</dbReference>
<name>A0A7I9VQP2_9BACT</name>
<dbReference type="InterPro" id="IPR011004">
    <property type="entry name" value="Trimer_LpxA-like_sf"/>
</dbReference>
<evidence type="ECO:0000256" key="1">
    <source>
        <dbReference type="ARBA" id="ARBA00022516"/>
    </source>
</evidence>
<dbReference type="AlphaFoldDB" id="A0A7I9VQP2"/>
<keyword evidence="5 7" id="KW-0012">Acyltransferase</keyword>
<feature type="domain" description="UDP N-acetylglucosamine O-acyltransferase C-terminal" evidence="6">
    <location>
        <begin position="145"/>
        <end position="226"/>
    </location>
</feature>
<reference evidence="8" key="1">
    <citation type="journal article" date="2020" name="Appl. Environ. Microbiol.">
        <title>Diazotrophic Anaeromyxobacter Isolates from Soils.</title>
        <authorList>
            <person name="Masuda Y."/>
            <person name="Yamanaka H."/>
            <person name="Xu Z.X."/>
            <person name="Shiratori Y."/>
            <person name="Aono T."/>
            <person name="Amachi S."/>
            <person name="Senoo K."/>
            <person name="Itoh H."/>
        </authorList>
    </citation>
    <scope>NUCLEOTIDE SEQUENCE [LARGE SCALE GENOMIC DNA]</scope>
    <source>
        <strain evidence="8">R267</strain>
    </source>
</reference>
<evidence type="ECO:0000256" key="5">
    <source>
        <dbReference type="ARBA" id="ARBA00023315"/>
    </source>
</evidence>
<dbReference type="PANTHER" id="PTHR43480">
    <property type="entry name" value="ACYL-[ACYL-CARRIER-PROTEIN]--UDP-N-ACETYLGLUCOSAMINE O-ACYLTRANSFERASE"/>
    <property type="match status" value="1"/>
</dbReference>
<dbReference type="InterPro" id="IPR029098">
    <property type="entry name" value="Acetyltransf_C"/>
</dbReference>
<dbReference type="InterPro" id="IPR037157">
    <property type="entry name" value="Acetyltransf_C_sf"/>
</dbReference>
<evidence type="ECO:0000256" key="3">
    <source>
        <dbReference type="ARBA" id="ARBA00022679"/>
    </source>
</evidence>
<evidence type="ECO:0000256" key="4">
    <source>
        <dbReference type="ARBA" id="ARBA00023098"/>
    </source>
</evidence>
<comment type="caution">
    <text evidence="7">The sequence shown here is derived from an EMBL/GenBank/DDBJ whole genome shotgun (WGS) entry which is preliminary data.</text>
</comment>
<organism evidence="7 8">
    <name type="scientific">Anaeromyxobacter diazotrophicus</name>
    <dbReference type="NCBI Taxonomy" id="2590199"/>
    <lineage>
        <taxon>Bacteria</taxon>
        <taxon>Pseudomonadati</taxon>
        <taxon>Myxococcota</taxon>
        <taxon>Myxococcia</taxon>
        <taxon>Myxococcales</taxon>
        <taxon>Cystobacterineae</taxon>
        <taxon>Anaeromyxobacteraceae</taxon>
        <taxon>Anaeromyxobacter</taxon>
    </lineage>
</organism>
<keyword evidence="4" id="KW-0443">Lipid metabolism</keyword>
<dbReference type="Gene3D" id="1.20.1180.10">
    <property type="entry name" value="Udp N-acetylglucosamine O-acyltransferase, C-terminal domain"/>
    <property type="match status" value="1"/>
</dbReference>